<evidence type="ECO:0000256" key="1">
    <source>
        <dbReference type="SAM" id="MobiDB-lite"/>
    </source>
</evidence>
<accession>A0A8X6SPX5</accession>
<organism evidence="2 3">
    <name type="scientific">Trichonephila clavipes</name>
    <name type="common">Golden silk orbweaver</name>
    <name type="synonym">Nephila clavipes</name>
    <dbReference type="NCBI Taxonomy" id="2585209"/>
    <lineage>
        <taxon>Eukaryota</taxon>
        <taxon>Metazoa</taxon>
        <taxon>Ecdysozoa</taxon>
        <taxon>Arthropoda</taxon>
        <taxon>Chelicerata</taxon>
        <taxon>Arachnida</taxon>
        <taxon>Araneae</taxon>
        <taxon>Araneomorphae</taxon>
        <taxon>Entelegynae</taxon>
        <taxon>Araneoidea</taxon>
        <taxon>Nephilidae</taxon>
        <taxon>Trichonephila</taxon>
    </lineage>
</organism>
<sequence length="73" mass="8144">MKHFLRRNDWESTLARDEKTRRSDEAGVTSNNSGGVQVSLTILWDTLRCLASSTCDNPCSSHPITSHLNELSP</sequence>
<feature type="compositionally biased region" description="Basic and acidic residues" evidence="1">
    <location>
        <begin position="15"/>
        <end position="25"/>
    </location>
</feature>
<evidence type="ECO:0000313" key="2">
    <source>
        <dbReference type="EMBL" id="GFY15535.1"/>
    </source>
</evidence>
<feature type="region of interest" description="Disordered" evidence="1">
    <location>
        <begin position="15"/>
        <end position="34"/>
    </location>
</feature>
<name>A0A8X6SPX5_TRICX</name>
<evidence type="ECO:0000313" key="3">
    <source>
        <dbReference type="Proteomes" id="UP000887159"/>
    </source>
</evidence>
<protein>
    <submittedName>
        <fullName evidence="2">Uncharacterized protein</fullName>
    </submittedName>
</protein>
<reference evidence="2" key="1">
    <citation type="submission" date="2020-08" db="EMBL/GenBank/DDBJ databases">
        <title>Multicomponent nature underlies the extraordinary mechanical properties of spider dragline silk.</title>
        <authorList>
            <person name="Kono N."/>
            <person name="Nakamura H."/>
            <person name="Mori M."/>
            <person name="Yoshida Y."/>
            <person name="Ohtoshi R."/>
            <person name="Malay A.D."/>
            <person name="Moran D.A.P."/>
            <person name="Tomita M."/>
            <person name="Numata K."/>
            <person name="Arakawa K."/>
        </authorList>
    </citation>
    <scope>NUCLEOTIDE SEQUENCE</scope>
</reference>
<keyword evidence="3" id="KW-1185">Reference proteome</keyword>
<dbReference type="Proteomes" id="UP000887159">
    <property type="component" value="Unassembled WGS sequence"/>
</dbReference>
<comment type="caution">
    <text evidence="2">The sequence shown here is derived from an EMBL/GenBank/DDBJ whole genome shotgun (WGS) entry which is preliminary data.</text>
</comment>
<proteinExistence type="predicted"/>
<dbReference type="EMBL" id="BMAU01021335">
    <property type="protein sequence ID" value="GFY15535.1"/>
    <property type="molecule type" value="Genomic_DNA"/>
</dbReference>
<gene>
    <name evidence="2" type="ORF">TNCV_1281831</name>
</gene>
<dbReference type="AlphaFoldDB" id="A0A8X6SPX5"/>